<evidence type="ECO:0000313" key="2">
    <source>
        <dbReference type="EMBL" id="KAL2631594.1"/>
    </source>
</evidence>
<protein>
    <submittedName>
        <fullName evidence="2">Uncharacterized protein</fullName>
    </submittedName>
</protein>
<sequence>MVFISFEVSTTVCRCFRVCPQCNEDPEEKQNPSIEDDFNEEQQTIHPEAHGRRPNEDQHRRNAYGNHSEKNKREAKGPASCQQQFPAEINIGANENEEAIHLQRAKDQKPERPMKKTYSEAIDTEYNDNTTDPRTELEDHYNEWKRAQRNEPPCSATWQQTVCSRPVPSDRRLHFDIQHDWGTRSMGIIDTI</sequence>
<feature type="compositionally biased region" description="Basic and acidic residues" evidence="1">
    <location>
        <begin position="67"/>
        <end position="76"/>
    </location>
</feature>
<dbReference type="EMBL" id="JBHFFA010000004">
    <property type="protein sequence ID" value="KAL2631594.1"/>
    <property type="molecule type" value="Genomic_DNA"/>
</dbReference>
<gene>
    <name evidence="2" type="ORF">R1flu_016280</name>
</gene>
<name>A0ABD1YLF9_9MARC</name>
<dbReference type="AlphaFoldDB" id="A0ABD1YLF9"/>
<dbReference type="Proteomes" id="UP001605036">
    <property type="component" value="Unassembled WGS sequence"/>
</dbReference>
<reference evidence="2 3" key="1">
    <citation type="submission" date="2024-09" db="EMBL/GenBank/DDBJ databases">
        <title>Chromosome-scale assembly of Riccia fluitans.</title>
        <authorList>
            <person name="Paukszto L."/>
            <person name="Sawicki J."/>
            <person name="Karawczyk K."/>
            <person name="Piernik-Szablinska J."/>
            <person name="Szczecinska M."/>
            <person name="Mazdziarz M."/>
        </authorList>
    </citation>
    <scope>NUCLEOTIDE SEQUENCE [LARGE SCALE GENOMIC DNA]</scope>
    <source>
        <strain evidence="2">Rf_01</strain>
        <tissue evidence="2">Aerial parts of the thallus</tissue>
    </source>
</reference>
<feature type="compositionally biased region" description="Basic and acidic residues" evidence="1">
    <location>
        <begin position="47"/>
        <end position="60"/>
    </location>
</feature>
<evidence type="ECO:0000313" key="3">
    <source>
        <dbReference type="Proteomes" id="UP001605036"/>
    </source>
</evidence>
<comment type="caution">
    <text evidence="2">The sequence shown here is derived from an EMBL/GenBank/DDBJ whole genome shotgun (WGS) entry which is preliminary data.</text>
</comment>
<proteinExistence type="predicted"/>
<evidence type="ECO:0000256" key="1">
    <source>
        <dbReference type="SAM" id="MobiDB-lite"/>
    </source>
</evidence>
<feature type="region of interest" description="Disordered" evidence="1">
    <location>
        <begin position="24"/>
        <end position="81"/>
    </location>
</feature>
<organism evidence="2 3">
    <name type="scientific">Riccia fluitans</name>
    <dbReference type="NCBI Taxonomy" id="41844"/>
    <lineage>
        <taxon>Eukaryota</taxon>
        <taxon>Viridiplantae</taxon>
        <taxon>Streptophyta</taxon>
        <taxon>Embryophyta</taxon>
        <taxon>Marchantiophyta</taxon>
        <taxon>Marchantiopsida</taxon>
        <taxon>Marchantiidae</taxon>
        <taxon>Marchantiales</taxon>
        <taxon>Ricciaceae</taxon>
        <taxon>Riccia</taxon>
    </lineage>
</organism>
<keyword evidence="3" id="KW-1185">Reference proteome</keyword>
<accession>A0ABD1YLF9</accession>